<reference evidence="2 3" key="1">
    <citation type="submission" date="2018-03" db="EMBL/GenBank/DDBJ databases">
        <title>The ancient ancestry and fast evolution of plastids.</title>
        <authorList>
            <person name="Moore K.R."/>
            <person name="Magnabosco C."/>
            <person name="Momper L."/>
            <person name="Gold D.A."/>
            <person name="Bosak T."/>
            <person name="Fournier G.P."/>
        </authorList>
    </citation>
    <scope>NUCLEOTIDE SEQUENCE [LARGE SCALE GENOMIC DNA]</scope>
    <source>
        <strain evidence="2 3">CCALA 037</strain>
    </source>
</reference>
<evidence type="ECO:0000256" key="1">
    <source>
        <dbReference type="SAM" id="SignalP"/>
    </source>
</evidence>
<protein>
    <submittedName>
        <fullName evidence="2">Uncharacterized protein</fullName>
    </submittedName>
</protein>
<keyword evidence="3" id="KW-1185">Reference proteome</keyword>
<dbReference type="AlphaFoldDB" id="A0A2T1GC18"/>
<keyword evidence="1" id="KW-0732">Signal</keyword>
<sequence length="193" mass="20026">MSNVKNTAIGLATITILSLSTASSSFAAECKGDRGFAKQFITELKTKCAAEGAADLKQCKRLNKIAPIVEGAKKLLAGLGVSIGNDWMKLGAVESGNIVNPANPRFTTDLPVESDSISVKLDKLVGKAGADAAICAFDDKGGVTKLGEIKISADKETDTKSVNVSGASGKILQVQLDGNGGALRRMKFNLLAQ</sequence>
<accession>A0A2T1GC18</accession>
<evidence type="ECO:0000313" key="3">
    <source>
        <dbReference type="Proteomes" id="UP000238937"/>
    </source>
</evidence>
<gene>
    <name evidence="2" type="ORF">C7B77_16645</name>
</gene>
<feature type="chain" id="PRO_5015420261" evidence="1">
    <location>
        <begin position="28"/>
        <end position="193"/>
    </location>
</feature>
<evidence type="ECO:0000313" key="2">
    <source>
        <dbReference type="EMBL" id="PSB54919.1"/>
    </source>
</evidence>
<dbReference type="RefSeq" id="WP_106307120.1">
    <property type="nucleotide sequence ID" value="NZ_PVWO01000223.1"/>
</dbReference>
<feature type="signal peptide" evidence="1">
    <location>
        <begin position="1"/>
        <end position="27"/>
    </location>
</feature>
<dbReference type="EMBL" id="PVWO01000223">
    <property type="protein sequence ID" value="PSB54919.1"/>
    <property type="molecule type" value="Genomic_DNA"/>
</dbReference>
<organism evidence="2 3">
    <name type="scientific">Chamaesiphon polymorphus CCALA 037</name>
    <dbReference type="NCBI Taxonomy" id="2107692"/>
    <lineage>
        <taxon>Bacteria</taxon>
        <taxon>Bacillati</taxon>
        <taxon>Cyanobacteriota</taxon>
        <taxon>Cyanophyceae</taxon>
        <taxon>Gomontiellales</taxon>
        <taxon>Chamaesiphonaceae</taxon>
        <taxon>Chamaesiphon</taxon>
    </lineage>
</organism>
<comment type="caution">
    <text evidence="2">The sequence shown here is derived from an EMBL/GenBank/DDBJ whole genome shotgun (WGS) entry which is preliminary data.</text>
</comment>
<dbReference type="Proteomes" id="UP000238937">
    <property type="component" value="Unassembled WGS sequence"/>
</dbReference>
<name>A0A2T1GC18_9CYAN</name>
<proteinExistence type="predicted"/>